<protein>
    <recommendedName>
        <fullName evidence="3">MucBP domain-containing protein</fullName>
    </recommendedName>
</protein>
<organism evidence="4 5">
    <name type="scientific">Clostridium frigoris</name>
    <dbReference type="NCBI Taxonomy" id="205327"/>
    <lineage>
        <taxon>Bacteria</taxon>
        <taxon>Bacillati</taxon>
        <taxon>Bacillota</taxon>
        <taxon>Clostridia</taxon>
        <taxon>Eubacteriales</taxon>
        <taxon>Clostridiaceae</taxon>
        <taxon>Clostridium</taxon>
    </lineage>
</organism>
<evidence type="ECO:0000313" key="5">
    <source>
        <dbReference type="Proteomes" id="UP000776252"/>
    </source>
</evidence>
<dbReference type="Proteomes" id="UP000776252">
    <property type="component" value="Unassembled WGS sequence"/>
</dbReference>
<feature type="domain" description="MucBP" evidence="3">
    <location>
        <begin position="141"/>
        <end position="179"/>
    </location>
</feature>
<dbReference type="Pfam" id="PF06458">
    <property type="entry name" value="MucBP"/>
    <property type="match status" value="1"/>
</dbReference>
<feature type="signal peptide" evidence="2">
    <location>
        <begin position="1"/>
        <end position="23"/>
    </location>
</feature>
<evidence type="ECO:0000256" key="2">
    <source>
        <dbReference type="SAM" id="SignalP"/>
    </source>
</evidence>
<feature type="chain" id="PRO_5045954068" description="MucBP domain-containing protein" evidence="2">
    <location>
        <begin position="24"/>
        <end position="276"/>
    </location>
</feature>
<evidence type="ECO:0000259" key="3">
    <source>
        <dbReference type="Pfam" id="PF06458"/>
    </source>
</evidence>
<dbReference type="RefSeq" id="WP_216148085.1">
    <property type="nucleotide sequence ID" value="NZ_JAHLDV010000015.1"/>
</dbReference>
<proteinExistence type="predicted"/>
<keyword evidence="1" id="KW-0677">Repeat</keyword>
<keyword evidence="5" id="KW-1185">Reference proteome</keyword>
<dbReference type="EMBL" id="JAHLDV010000015">
    <property type="protein sequence ID" value="MBU3159834.1"/>
    <property type="molecule type" value="Genomic_DNA"/>
</dbReference>
<evidence type="ECO:0000313" key="4">
    <source>
        <dbReference type="EMBL" id="MBU3159834.1"/>
    </source>
</evidence>
<comment type="caution">
    <text evidence="4">The sequence shown here is derived from an EMBL/GenBank/DDBJ whole genome shotgun (WGS) entry which is preliminary data.</text>
</comment>
<dbReference type="InterPro" id="IPR009459">
    <property type="entry name" value="MucBP_dom"/>
</dbReference>
<evidence type="ECO:0000256" key="1">
    <source>
        <dbReference type="ARBA" id="ARBA00022737"/>
    </source>
</evidence>
<sequence length="276" mass="30256">MNKLKGVLTLTIMLTMLSISASAVELDKYLVPDFSIIIGSKLYTLDYANDQKKEVEITKAITENIGDIYIKTTGSEWINNSSGKVVTDSIINKLDVKFFNGVEVVTTPVDEVTQGSIIFKAIDVDTNLQLMDSVSRKGEVGTKCIGYISVIDGYEFVLADTNFTGKFTSLDQTVTLRYKKKTVVVNNPPSAKVTGLKSGLTFEHGDRRYILVEAVDEDKATTNIRVSLDGEEVGNSSAQCYVLLNTQTLGGHIVRINSTDKEGLNGEQQTITYGVR</sequence>
<reference evidence="4 5" key="1">
    <citation type="submission" date="2021-06" db="EMBL/GenBank/DDBJ databases">
        <title>Clostridia strains as spoilage organisms.</title>
        <authorList>
            <person name="Wambui J."/>
            <person name="Stephan R."/>
            <person name="Stevens M.J.A."/>
        </authorList>
    </citation>
    <scope>NUCLEOTIDE SEQUENCE [LARGE SCALE GENOMIC DNA]</scope>
    <source>
        <strain evidence="4 5">DSM 14204</strain>
    </source>
</reference>
<accession>A0ABS6BV21</accession>
<gene>
    <name evidence="4" type="ORF">KPL37_08725</name>
</gene>
<name>A0ABS6BV21_9CLOT</name>
<keyword evidence="2" id="KW-0732">Signal</keyword>